<proteinExistence type="predicted"/>
<organism evidence="1 2">
    <name type="scientific">Diphasiastrum complanatum</name>
    <name type="common">Issler's clubmoss</name>
    <name type="synonym">Lycopodium complanatum</name>
    <dbReference type="NCBI Taxonomy" id="34168"/>
    <lineage>
        <taxon>Eukaryota</taxon>
        <taxon>Viridiplantae</taxon>
        <taxon>Streptophyta</taxon>
        <taxon>Embryophyta</taxon>
        <taxon>Tracheophyta</taxon>
        <taxon>Lycopodiopsida</taxon>
        <taxon>Lycopodiales</taxon>
        <taxon>Lycopodiaceae</taxon>
        <taxon>Lycopodioideae</taxon>
        <taxon>Diphasiastrum</taxon>
    </lineage>
</organism>
<name>A0ACC2DYP4_DIPCM</name>
<evidence type="ECO:0000313" key="1">
    <source>
        <dbReference type="EMBL" id="KAJ7559426.1"/>
    </source>
</evidence>
<evidence type="ECO:0000313" key="2">
    <source>
        <dbReference type="Proteomes" id="UP001162992"/>
    </source>
</evidence>
<dbReference type="EMBL" id="CM055095">
    <property type="protein sequence ID" value="KAJ7559426.1"/>
    <property type="molecule type" value="Genomic_DNA"/>
</dbReference>
<protein>
    <submittedName>
        <fullName evidence="1">Uncharacterized protein</fullName>
    </submittedName>
</protein>
<reference evidence="2" key="1">
    <citation type="journal article" date="2024" name="Proc. Natl. Acad. Sci. U.S.A.">
        <title>Extraordinary preservation of gene collinearity over three hundred million years revealed in homosporous lycophytes.</title>
        <authorList>
            <person name="Li C."/>
            <person name="Wickell D."/>
            <person name="Kuo L.Y."/>
            <person name="Chen X."/>
            <person name="Nie B."/>
            <person name="Liao X."/>
            <person name="Peng D."/>
            <person name="Ji J."/>
            <person name="Jenkins J."/>
            <person name="Williams M."/>
            <person name="Shu S."/>
            <person name="Plott C."/>
            <person name="Barry K."/>
            <person name="Rajasekar S."/>
            <person name="Grimwood J."/>
            <person name="Han X."/>
            <person name="Sun S."/>
            <person name="Hou Z."/>
            <person name="He W."/>
            <person name="Dai G."/>
            <person name="Sun C."/>
            <person name="Schmutz J."/>
            <person name="Leebens-Mack J.H."/>
            <person name="Li F.W."/>
            <person name="Wang L."/>
        </authorList>
    </citation>
    <scope>NUCLEOTIDE SEQUENCE [LARGE SCALE GENOMIC DNA]</scope>
    <source>
        <strain evidence="2">cv. PW_Plant_1</strain>
    </source>
</reference>
<gene>
    <name evidence="1" type="ORF">O6H91_04G084700</name>
</gene>
<comment type="caution">
    <text evidence="1">The sequence shown here is derived from an EMBL/GenBank/DDBJ whole genome shotgun (WGS) entry which is preliminary data.</text>
</comment>
<dbReference type="Proteomes" id="UP001162992">
    <property type="component" value="Chromosome 4"/>
</dbReference>
<keyword evidence="2" id="KW-1185">Reference proteome</keyword>
<sequence>MKLLTFQTTALVLLLIVFPNKTWGCEQFANGDNYEERHIRMPTWDHGITFQSEEPSNSQDFDVMSFGATGDGVTDDTQAFTDAWAAACKVDHAHLIVPRNRSFLVGPTTFSGPCSRLSMRVEGTIVAPPSPNYWRGFSTDTWLVFSLLDSFTLEGDGIIDGQGQEWWAQSCKVNKSNPCHAAPTAVTISTSNNTRVRDLTFTNSQQMHLIFDECIKVHASDLLVTAPEKSPNTDGIHVHASSDVLITDCIIGTGDDCISIQTDTFDTRIKNVICGPGHGISIGSLGKGGSFSNVSHLIVDGAILNGTTNGLRIKSWQGGQGAANDIQFQNVRMINVSNPIIIDQYYCDSRVPCQNQTSAVEVSEITYKNIIGTSSTATAIKFACSDTVACHDILLQNVNLVMHKTLHPATSFCENAKGSTRGFINPISCLAEI</sequence>
<accession>A0ACC2DYP4</accession>